<evidence type="ECO:0000313" key="1">
    <source>
        <dbReference type="EMBL" id="KAK3741068.1"/>
    </source>
</evidence>
<proteinExistence type="predicted"/>
<reference evidence="1" key="1">
    <citation type="journal article" date="2023" name="G3 (Bethesda)">
        <title>A reference genome for the long-term kleptoplast-retaining sea slug Elysia crispata morphotype clarki.</title>
        <authorList>
            <person name="Eastman K.E."/>
            <person name="Pendleton A.L."/>
            <person name="Shaikh M.A."/>
            <person name="Suttiyut T."/>
            <person name="Ogas R."/>
            <person name="Tomko P."/>
            <person name="Gavelis G."/>
            <person name="Widhalm J.R."/>
            <person name="Wisecaver J.H."/>
        </authorList>
    </citation>
    <scope>NUCLEOTIDE SEQUENCE</scope>
    <source>
        <strain evidence="1">ECLA1</strain>
    </source>
</reference>
<sequence>MGRGLRTQLVPGGDHVLCSSGSFIRHVTGMKFDSPDGNAVCQGAALSVYSIAWRELPEEEITNKSKMAVSFQTLMLSALKCQSSKS</sequence>
<gene>
    <name evidence="1" type="ORF">RRG08_005758</name>
</gene>
<comment type="caution">
    <text evidence="1">The sequence shown here is derived from an EMBL/GenBank/DDBJ whole genome shotgun (WGS) entry which is preliminary data.</text>
</comment>
<keyword evidence="2" id="KW-1185">Reference proteome</keyword>
<dbReference type="Proteomes" id="UP001283361">
    <property type="component" value="Unassembled WGS sequence"/>
</dbReference>
<organism evidence="1 2">
    <name type="scientific">Elysia crispata</name>
    <name type="common">lettuce slug</name>
    <dbReference type="NCBI Taxonomy" id="231223"/>
    <lineage>
        <taxon>Eukaryota</taxon>
        <taxon>Metazoa</taxon>
        <taxon>Spiralia</taxon>
        <taxon>Lophotrochozoa</taxon>
        <taxon>Mollusca</taxon>
        <taxon>Gastropoda</taxon>
        <taxon>Heterobranchia</taxon>
        <taxon>Euthyneura</taxon>
        <taxon>Panpulmonata</taxon>
        <taxon>Sacoglossa</taxon>
        <taxon>Placobranchoidea</taxon>
        <taxon>Plakobranchidae</taxon>
        <taxon>Elysia</taxon>
    </lineage>
</organism>
<evidence type="ECO:0000313" key="2">
    <source>
        <dbReference type="Proteomes" id="UP001283361"/>
    </source>
</evidence>
<dbReference type="EMBL" id="JAWDGP010006450">
    <property type="protein sequence ID" value="KAK3741068.1"/>
    <property type="molecule type" value="Genomic_DNA"/>
</dbReference>
<protein>
    <submittedName>
        <fullName evidence="1">Uncharacterized protein</fullName>
    </submittedName>
</protein>
<name>A0AAE0YCZ4_9GAST</name>
<accession>A0AAE0YCZ4</accession>
<dbReference type="AlphaFoldDB" id="A0AAE0YCZ4"/>